<feature type="region of interest" description="Disordered" evidence="1">
    <location>
        <begin position="235"/>
        <end position="257"/>
    </location>
</feature>
<dbReference type="Proteomes" id="UP001172457">
    <property type="component" value="Chromosome 6"/>
</dbReference>
<feature type="domain" description="PWWP" evidence="2">
    <location>
        <begin position="28"/>
        <end position="93"/>
    </location>
</feature>
<feature type="compositionally biased region" description="Polar residues" evidence="1">
    <location>
        <begin position="128"/>
        <end position="139"/>
    </location>
</feature>
<accession>A0AA38SP07</accession>
<dbReference type="CDD" id="cd05162">
    <property type="entry name" value="PWWP"/>
    <property type="match status" value="1"/>
</dbReference>
<evidence type="ECO:0000313" key="3">
    <source>
        <dbReference type="EMBL" id="KAJ9545364.1"/>
    </source>
</evidence>
<dbReference type="Gene3D" id="2.30.30.140">
    <property type="match status" value="1"/>
</dbReference>
<dbReference type="InterPro" id="IPR000313">
    <property type="entry name" value="PWWP_dom"/>
</dbReference>
<protein>
    <recommendedName>
        <fullName evidence="2">PWWP domain-containing protein</fullName>
    </recommendedName>
</protein>
<keyword evidence="4" id="KW-1185">Reference proteome</keyword>
<evidence type="ECO:0000259" key="2">
    <source>
        <dbReference type="PROSITE" id="PS50812"/>
    </source>
</evidence>
<sequence length="257" mass="28453">MEGVTGESNGSLVENEAVDGQPTKEVIFGDMLWVKLHEASWWPAQVVDENSVSSFNKPSISSKRSSSDVLVRLYGSYTHKYVDVNGSRAEFKNILIENNFNHEAILKKSLEQELASLNSSKSRRRQSKGTVLTEASENGSSEKDVLDKSQLFDNVCNLHSCCFIFFKLSNSWPVDVPCFRIKVSSKKRKRENAKTDASTPDRVQNNSAPSTPTIIGLKAQELSGRRMKVMQSLGLVAPSGSPFPRNRVLSPNPSVSN</sequence>
<proteinExistence type="predicted"/>
<feature type="compositionally biased region" description="Polar residues" evidence="1">
    <location>
        <begin position="195"/>
        <end position="212"/>
    </location>
</feature>
<dbReference type="Pfam" id="PF00855">
    <property type="entry name" value="PWWP"/>
    <property type="match status" value="1"/>
</dbReference>
<reference evidence="3" key="1">
    <citation type="submission" date="2023-03" db="EMBL/GenBank/DDBJ databases">
        <title>Chromosome-scale reference genome and RAD-based genetic map of yellow starthistle (Centaurea solstitialis) reveal putative structural variation and QTLs associated with invader traits.</title>
        <authorList>
            <person name="Reatini B."/>
            <person name="Cang F.A."/>
            <person name="Jiang Q."/>
            <person name="Mckibben M.T.W."/>
            <person name="Barker M.S."/>
            <person name="Rieseberg L.H."/>
            <person name="Dlugosch K.M."/>
        </authorList>
    </citation>
    <scope>NUCLEOTIDE SEQUENCE</scope>
    <source>
        <strain evidence="3">CAN-66</strain>
        <tissue evidence="3">Leaf</tissue>
    </source>
</reference>
<feature type="region of interest" description="Disordered" evidence="1">
    <location>
        <begin position="187"/>
        <end position="212"/>
    </location>
</feature>
<evidence type="ECO:0000313" key="4">
    <source>
        <dbReference type="Proteomes" id="UP001172457"/>
    </source>
</evidence>
<organism evidence="3 4">
    <name type="scientific">Centaurea solstitialis</name>
    <name type="common">yellow star-thistle</name>
    <dbReference type="NCBI Taxonomy" id="347529"/>
    <lineage>
        <taxon>Eukaryota</taxon>
        <taxon>Viridiplantae</taxon>
        <taxon>Streptophyta</taxon>
        <taxon>Embryophyta</taxon>
        <taxon>Tracheophyta</taxon>
        <taxon>Spermatophyta</taxon>
        <taxon>Magnoliopsida</taxon>
        <taxon>eudicotyledons</taxon>
        <taxon>Gunneridae</taxon>
        <taxon>Pentapetalae</taxon>
        <taxon>asterids</taxon>
        <taxon>campanulids</taxon>
        <taxon>Asterales</taxon>
        <taxon>Asteraceae</taxon>
        <taxon>Carduoideae</taxon>
        <taxon>Cardueae</taxon>
        <taxon>Centaureinae</taxon>
        <taxon>Centaurea</taxon>
    </lineage>
</organism>
<dbReference type="EMBL" id="JARYMX010000006">
    <property type="protein sequence ID" value="KAJ9545364.1"/>
    <property type="molecule type" value="Genomic_DNA"/>
</dbReference>
<dbReference type="SUPFAM" id="SSF63748">
    <property type="entry name" value="Tudor/PWWP/MBT"/>
    <property type="match status" value="1"/>
</dbReference>
<comment type="caution">
    <text evidence="3">The sequence shown here is derived from an EMBL/GenBank/DDBJ whole genome shotgun (WGS) entry which is preliminary data.</text>
</comment>
<gene>
    <name evidence="3" type="ORF">OSB04_025071</name>
</gene>
<feature type="region of interest" description="Disordered" evidence="1">
    <location>
        <begin position="117"/>
        <end position="139"/>
    </location>
</feature>
<dbReference type="AlphaFoldDB" id="A0AA38SP07"/>
<evidence type="ECO:0000256" key="1">
    <source>
        <dbReference type="SAM" id="MobiDB-lite"/>
    </source>
</evidence>
<name>A0AA38SP07_9ASTR</name>
<dbReference type="PROSITE" id="PS50812">
    <property type="entry name" value="PWWP"/>
    <property type="match status" value="1"/>
</dbReference>